<dbReference type="Gene3D" id="1.20.1250.20">
    <property type="entry name" value="MFS general substrate transporter like domains"/>
    <property type="match status" value="1"/>
</dbReference>
<gene>
    <name evidence="9" type="ORF">SAMN05445060_2673</name>
</gene>
<proteinExistence type="predicted"/>
<keyword evidence="3" id="KW-1003">Cell membrane</keyword>
<keyword evidence="6 7" id="KW-0472">Membrane</keyword>
<dbReference type="CDD" id="cd17321">
    <property type="entry name" value="MFS_MMR_MDR_like"/>
    <property type="match status" value="1"/>
</dbReference>
<evidence type="ECO:0000313" key="9">
    <source>
        <dbReference type="EMBL" id="SIS10741.1"/>
    </source>
</evidence>
<dbReference type="InterPro" id="IPR036259">
    <property type="entry name" value="MFS_trans_sf"/>
</dbReference>
<feature type="transmembrane region" description="Helical" evidence="7">
    <location>
        <begin position="86"/>
        <end position="105"/>
    </location>
</feature>
<evidence type="ECO:0000256" key="4">
    <source>
        <dbReference type="ARBA" id="ARBA00022692"/>
    </source>
</evidence>
<sequence length="392" mass="39985">MSATEHPPVTTGLTRVFGAPIFVLGGMQLLVVLDGTVVALALPRIRHALTLNESGGNWIITAYVLAFGGLMLLGGRLGDTFGRKRMFVGGVAAFTATSLLCGLAWDPYSLIVGRAMQGAAAAIAAPTAMALVATTYAPGKARSQAFAIYAAMTGIGSVAGLIAGGVLTEVSWRLVFLINVPIGALVAVGGVIWLFESQGARLSLDVKGAVLATAACTLFVLAVNEGPSVGWSSLQVVAAFALALVAAVTFVWVERRAHNPILPLRLFSNSSRVAALLAILLAGAIIMCMAVFISLYLQGVLKYSPIQSGLSVVPFAFGLGVAAGVASKLALRIQPRWLVVAGGAVILAGCLYAASVATSSPSYFPQIGLTVVVIGAGVGLAVIPLTLSVVAG</sequence>
<feature type="transmembrane region" description="Helical" evidence="7">
    <location>
        <begin position="337"/>
        <end position="355"/>
    </location>
</feature>
<keyword evidence="5 7" id="KW-1133">Transmembrane helix</keyword>
<evidence type="ECO:0000259" key="8">
    <source>
        <dbReference type="PROSITE" id="PS50850"/>
    </source>
</evidence>
<dbReference type="GO" id="GO:0005886">
    <property type="term" value="C:plasma membrane"/>
    <property type="evidence" value="ECO:0007669"/>
    <property type="project" value="UniProtKB-SubCell"/>
</dbReference>
<dbReference type="SUPFAM" id="SSF103473">
    <property type="entry name" value="MFS general substrate transporter"/>
    <property type="match status" value="1"/>
</dbReference>
<feature type="transmembrane region" description="Helical" evidence="7">
    <location>
        <begin position="21"/>
        <end position="43"/>
    </location>
</feature>
<feature type="non-terminal residue" evidence="9">
    <location>
        <position position="392"/>
    </location>
</feature>
<evidence type="ECO:0000256" key="1">
    <source>
        <dbReference type="ARBA" id="ARBA00004651"/>
    </source>
</evidence>
<evidence type="ECO:0000313" key="10">
    <source>
        <dbReference type="Proteomes" id="UP000186218"/>
    </source>
</evidence>
<feature type="transmembrane region" description="Helical" evidence="7">
    <location>
        <begin position="229"/>
        <end position="253"/>
    </location>
</feature>
<evidence type="ECO:0000256" key="2">
    <source>
        <dbReference type="ARBA" id="ARBA00022448"/>
    </source>
</evidence>
<protein>
    <submittedName>
        <fullName evidence="9">Drug resistance transporter, EmrB/QacA subfamily</fullName>
    </submittedName>
</protein>
<feature type="transmembrane region" description="Helical" evidence="7">
    <location>
        <begin position="273"/>
        <end position="297"/>
    </location>
</feature>
<dbReference type="InterPro" id="IPR020846">
    <property type="entry name" value="MFS_dom"/>
</dbReference>
<evidence type="ECO:0000256" key="7">
    <source>
        <dbReference type="SAM" id="Phobius"/>
    </source>
</evidence>
<dbReference type="AlphaFoldDB" id="A0A1N7GDU5"/>
<dbReference type="PROSITE" id="PS50850">
    <property type="entry name" value="MFS"/>
    <property type="match status" value="1"/>
</dbReference>
<evidence type="ECO:0000256" key="6">
    <source>
        <dbReference type="ARBA" id="ARBA00023136"/>
    </source>
</evidence>
<feature type="transmembrane region" description="Helical" evidence="7">
    <location>
        <begin position="111"/>
        <end position="134"/>
    </location>
</feature>
<dbReference type="OrthoDB" id="4080117at2"/>
<keyword evidence="2" id="KW-0813">Transport</keyword>
<keyword evidence="10" id="KW-1185">Reference proteome</keyword>
<accession>A0A1N7GDU5</accession>
<reference evidence="9 10" key="1">
    <citation type="submission" date="2017-01" db="EMBL/GenBank/DDBJ databases">
        <authorList>
            <person name="Mah S.A."/>
            <person name="Swanson W.J."/>
            <person name="Moy G.W."/>
            <person name="Vacquier V.D."/>
        </authorList>
    </citation>
    <scope>NUCLEOTIDE SEQUENCE [LARGE SCALE GENOMIC DNA]</scope>
    <source>
        <strain evidence="9 10">CPCC 203464</strain>
    </source>
</reference>
<dbReference type="InterPro" id="IPR011701">
    <property type="entry name" value="MFS"/>
</dbReference>
<evidence type="ECO:0000256" key="5">
    <source>
        <dbReference type="ARBA" id="ARBA00022989"/>
    </source>
</evidence>
<organism evidence="9 10">
    <name type="scientific">Williamsia sterculiae</name>
    <dbReference type="NCBI Taxonomy" id="1344003"/>
    <lineage>
        <taxon>Bacteria</taxon>
        <taxon>Bacillati</taxon>
        <taxon>Actinomycetota</taxon>
        <taxon>Actinomycetes</taxon>
        <taxon>Mycobacteriales</taxon>
        <taxon>Nocardiaceae</taxon>
        <taxon>Williamsia</taxon>
    </lineage>
</organism>
<dbReference type="RefSeq" id="WP_076480336.1">
    <property type="nucleotide sequence ID" value="NZ_FTNT01000008.1"/>
</dbReference>
<keyword evidence="4 7" id="KW-0812">Transmembrane</keyword>
<dbReference type="Proteomes" id="UP000186218">
    <property type="component" value="Unassembled WGS sequence"/>
</dbReference>
<dbReference type="PANTHER" id="PTHR42718:SF46">
    <property type="entry name" value="BLR6921 PROTEIN"/>
    <property type="match status" value="1"/>
</dbReference>
<feature type="transmembrane region" description="Helical" evidence="7">
    <location>
        <begin position="174"/>
        <end position="195"/>
    </location>
</feature>
<feature type="transmembrane region" description="Helical" evidence="7">
    <location>
        <begin position="202"/>
        <end position="223"/>
    </location>
</feature>
<dbReference type="EMBL" id="FTNT01000008">
    <property type="protein sequence ID" value="SIS10741.1"/>
    <property type="molecule type" value="Genomic_DNA"/>
</dbReference>
<feature type="transmembrane region" description="Helical" evidence="7">
    <location>
        <begin position="367"/>
        <end position="391"/>
    </location>
</feature>
<feature type="domain" description="Major facilitator superfamily (MFS) profile" evidence="8">
    <location>
        <begin position="20"/>
        <end position="392"/>
    </location>
</feature>
<feature type="transmembrane region" description="Helical" evidence="7">
    <location>
        <begin position="55"/>
        <end position="74"/>
    </location>
</feature>
<dbReference type="Pfam" id="PF07690">
    <property type="entry name" value="MFS_1"/>
    <property type="match status" value="1"/>
</dbReference>
<feature type="transmembrane region" description="Helical" evidence="7">
    <location>
        <begin position="146"/>
        <end position="168"/>
    </location>
</feature>
<dbReference type="GO" id="GO:0022857">
    <property type="term" value="F:transmembrane transporter activity"/>
    <property type="evidence" value="ECO:0007669"/>
    <property type="project" value="InterPro"/>
</dbReference>
<dbReference type="STRING" id="1344003.SAMN05445060_2673"/>
<evidence type="ECO:0000256" key="3">
    <source>
        <dbReference type="ARBA" id="ARBA00022475"/>
    </source>
</evidence>
<feature type="transmembrane region" description="Helical" evidence="7">
    <location>
        <begin position="309"/>
        <end position="330"/>
    </location>
</feature>
<dbReference type="Gene3D" id="1.20.1720.10">
    <property type="entry name" value="Multidrug resistance protein D"/>
    <property type="match status" value="1"/>
</dbReference>
<comment type="subcellular location">
    <subcellularLocation>
        <location evidence="1">Cell membrane</location>
        <topology evidence="1">Multi-pass membrane protein</topology>
    </subcellularLocation>
</comment>
<name>A0A1N7GDU5_9NOCA</name>
<dbReference type="PANTHER" id="PTHR42718">
    <property type="entry name" value="MAJOR FACILITATOR SUPERFAMILY MULTIDRUG TRANSPORTER MFSC"/>
    <property type="match status" value="1"/>
</dbReference>